<proteinExistence type="predicted"/>
<dbReference type="Proteomes" id="UP000275846">
    <property type="component" value="Unassembled WGS sequence"/>
</dbReference>
<reference evidence="1 2" key="2">
    <citation type="submission" date="2018-11" db="EMBL/GenBank/DDBJ databases">
        <authorList>
            <consortium name="Pathogen Informatics"/>
        </authorList>
    </citation>
    <scope>NUCLEOTIDE SEQUENCE [LARGE SCALE GENOMIC DNA]</scope>
    <source>
        <strain evidence="1 2">NST_G2</strain>
    </source>
</reference>
<evidence type="ECO:0000313" key="1">
    <source>
        <dbReference type="EMBL" id="VDM05515.1"/>
    </source>
</evidence>
<evidence type="ECO:0000313" key="3">
    <source>
        <dbReference type="WBParaSite" id="SSLN_0001985301-mRNA-1"/>
    </source>
</evidence>
<evidence type="ECO:0000313" key="2">
    <source>
        <dbReference type="Proteomes" id="UP000275846"/>
    </source>
</evidence>
<dbReference type="WBParaSite" id="SSLN_0001985301-mRNA-1">
    <property type="protein sequence ID" value="SSLN_0001985301-mRNA-1"/>
    <property type="gene ID" value="SSLN_0001985301"/>
</dbReference>
<dbReference type="AlphaFoldDB" id="A0A183TRN1"/>
<dbReference type="EMBL" id="UYSU01046375">
    <property type="protein sequence ID" value="VDM05515.1"/>
    <property type="molecule type" value="Genomic_DNA"/>
</dbReference>
<dbReference type="OrthoDB" id="5976732at2759"/>
<gene>
    <name evidence="1" type="ORF">SSLN_LOCUS19129</name>
</gene>
<name>A0A183TRN1_SCHSO</name>
<sequence>MRLPSPRSDREGETFFSTENFVSMVVVVRPSSKDCYFYEPETHFDVEFQVLKGDKLDIGLIVIDPNGVPIVLDEFKRRPFAVCLDNRKASYGEKVVYLAIDLRLNWRNPTPEDMQLMNSINFRIGQDKTKEQVRQHIENLERMSDAEILCRVIDQTARETLEAWYAVRTSINCCTILLAAYQALQLRLNQRNRRQ</sequence>
<reference evidence="3" key="1">
    <citation type="submission" date="2016-06" db="UniProtKB">
        <authorList>
            <consortium name="WormBaseParasite"/>
        </authorList>
    </citation>
    <scope>IDENTIFICATION</scope>
</reference>
<protein>
    <submittedName>
        <fullName evidence="3">GOLD domain-containing protein</fullName>
    </submittedName>
</protein>
<dbReference type="STRING" id="70667.A0A183TRN1"/>
<accession>A0A183TRN1</accession>
<keyword evidence="2" id="KW-1185">Reference proteome</keyword>
<organism evidence="3">
    <name type="scientific">Schistocephalus solidus</name>
    <name type="common">Tapeworm</name>
    <dbReference type="NCBI Taxonomy" id="70667"/>
    <lineage>
        <taxon>Eukaryota</taxon>
        <taxon>Metazoa</taxon>
        <taxon>Spiralia</taxon>
        <taxon>Lophotrochozoa</taxon>
        <taxon>Platyhelminthes</taxon>
        <taxon>Cestoda</taxon>
        <taxon>Eucestoda</taxon>
        <taxon>Diphyllobothriidea</taxon>
        <taxon>Diphyllobothriidae</taxon>
        <taxon>Schistocephalus</taxon>
    </lineage>
</organism>